<dbReference type="EMBL" id="AP027734">
    <property type="protein sequence ID" value="BDZ54618.1"/>
    <property type="molecule type" value="Genomic_DNA"/>
</dbReference>
<dbReference type="InterPro" id="IPR005467">
    <property type="entry name" value="His_kinase_dom"/>
</dbReference>
<dbReference type="PROSITE" id="PS50109">
    <property type="entry name" value="HIS_KIN"/>
    <property type="match status" value="1"/>
</dbReference>
<proteinExistence type="predicted"/>
<dbReference type="InterPro" id="IPR036890">
    <property type="entry name" value="HATPase_C_sf"/>
</dbReference>
<evidence type="ECO:0000256" key="2">
    <source>
        <dbReference type="ARBA" id="ARBA00012438"/>
    </source>
</evidence>
<gene>
    <name evidence="7" type="ORF">GCM10025870_16910</name>
</gene>
<evidence type="ECO:0000313" key="8">
    <source>
        <dbReference type="Proteomes" id="UP001321477"/>
    </source>
</evidence>
<name>A0ABN6YF97_9MICO</name>
<protein>
    <recommendedName>
        <fullName evidence="2">histidine kinase</fullName>
        <ecNumber evidence="2">2.7.13.3</ecNumber>
    </recommendedName>
</protein>
<dbReference type="Pfam" id="PF02518">
    <property type="entry name" value="HATPase_c"/>
    <property type="match status" value="1"/>
</dbReference>
<dbReference type="SMART" id="SM00387">
    <property type="entry name" value="HATPase_c"/>
    <property type="match status" value="1"/>
</dbReference>
<dbReference type="Gene3D" id="3.30.565.10">
    <property type="entry name" value="Histidine kinase-like ATPase, C-terminal domain"/>
    <property type="match status" value="1"/>
</dbReference>
<dbReference type="InterPro" id="IPR003594">
    <property type="entry name" value="HATPase_dom"/>
</dbReference>
<feature type="domain" description="Histidine kinase" evidence="6">
    <location>
        <begin position="1"/>
        <end position="122"/>
    </location>
</feature>
<dbReference type="EC" id="2.7.13.3" evidence="2"/>
<accession>A0ABN6YF97</accession>
<dbReference type="PRINTS" id="PR00344">
    <property type="entry name" value="BCTRLSENSOR"/>
</dbReference>
<comment type="catalytic activity">
    <reaction evidence="1">
        <text>ATP + protein L-histidine = ADP + protein N-phospho-L-histidine.</text>
        <dbReference type="EC" id="2.7.13.3"/>
    </reaction>
</comment>
<dbReference type="Proteomes" id="UP001321477">
    <property type="component" value="Chromosome"/>
</dbReference>
<evidence type="ECO:0000256" key="1">
    <source>
        <dbReference type="ARBA" id="ARBA00000085"/>
    </source>
</evidence>
<reference evidence="8" key="1">
    <citation type="journal article" date="2019" name="Int. J. Syst. Evol. Microbiol.">
        <title>The Global Catalogue of Microorganisms (GCM) 10K type strain sequencing project: providing services to taxonomists for standard genome sequencing and annotation.</title>
        <authorList>
            <consortium name="The Broad Institute Genomics Platform"/>
            <consortium name="The Broad Institute Genome Sequencing Center for Infectious Disease"/>
            <person name="Wu L."/>
            <person name="Ma J."/>
        </authorList>
    </citation>
    <scope>NUCLEOTIDE SEQUENCE [LARGE SCALE GENOMIC DNA]</scope>
    <source>
        <strain evidence="8">NBRC 109019</strain>
    </source>
</reference>
<dbReference type="PANTHER" id="PTHR43711">
    <property type="entry name" value="TWO-COMPONENT HISTIDINE KINASE"/>
    <property type="match status" value="1"/>
</dbReference>
<evidence type="ECO:0000256" key="3">
    <source>
        <dbReference type="ARBA" id="ARBA00022679"/>
    </source>
</evidence>
<evidence type="ECO:0000259" key="6">
    <source>
        <dbReference type="PROSITE" id="PS50109"/>
    </source>
</evidence>
<dbReference type="RefSeq" id="WP_286329647.1">
    <property type="nucleotide sequence ID" value="NZ_AP027734.1"/>
</dbReference>
<dbReference type="SUPFAM" id="SSF55874">
    <property type="entry name" value="ATPase domain of HSP90 chaperone/DNA topoisomerase II/histidine kinase"/>
    <property type="match status" value="1"/>
</dbReference>
<evidence type="ECO:0000313" key="7">
    <source>
        <dbReference type="EMBL" id="BDZ54618.1"/>
    </source>
</evidence>
<dbReference type="InterPro" id="IPR050736">
    <property type="entry name" value="Sensor_HK_Regulatory"/>
</dbReference>
<keyword evidence="4" id="KW-0418">Kinase</keyword>
<organism evidence="7 8">
    <name type="scientific">Agromyces marinus</name>
    <dbReference type="NCBI Taxonomy" id="1389020"/>
    <lineage>
        <taxon>Bacteria</taxon>
        <taxon>Bacillati</taxon>
        <taxon>Actinomycetota</taxon>
        <taxon>Actinomycetes</taxon>
        <taxon>Micrococcales</taxon>
        <taxon>Microbacteriaceae</taxon>
        <taxon>Agromyces</taxon>
    </lineage>
</organism>
<evidence type="ECO:0000256" key="4">
    <source>
        <dbReference type="ARBA" id="ARBA00022777"/>
    </source>
</evidence>
<keyword evidence="3" id="KW-0808">Transferase</keyword>
<dbReference type="InterPro" id="IPR004358">
    <property type="entry name" value="Sig_transdc_His_kin-like_C"/>
</dbReference>
<evidence type="ECO:0000256" key="5">
    <source>
        <dbReference type="ARBA" id="ARBA00023012"/>
    </source>
</evidence>
<sequence length="122" mass="12250">MSLEFTASAAGTVDGDAVQLGRVVTNLLANAMQHTPAGGRIAVAVAEDDGRVRLEVVDGGPGFAVDDLPHAFEAGWRGSDARSPHRLDVTGGAGLGLAIVRGIARAHSGDATVANAAGAVPW</sequence>
<dbReference type="PANTHER" id="PTHR43711:SF28">
    <property type="entry name" value="SENSOR HISTIDINE KINASE YXDK"/>
    <property type="match status" value="1"/>
</dbReference>
<keyword evidence="5" id="KW-0902">Two-component regulatory system</keyword>
<keyword evidence="8" id="KW-1185">Reference proteome</keyword>